<feature type="compositionally biased region" description="Polar residues" evidence="1">
    <location>
        <begin position="790"/>
        <end position="799"/>
    </location>
</feature>
<evidence type="ECO:0000256" key="1">
    <source>
        <dbReference type="SAM" id="MobiDB-lite"/>
    </source>
</evidence>
<feature type="compositionally biased region" description="Pro residues" evidence="1">
    <location>
        <begin position="764"/>
        <end position="775"/>
    </location>
</feature>
<reference evidence="2 3" key="1">
    <citation type="submission" date="2016-01" db="EMBL/GenBank/DDBJ databases">
        <title>The new phylogeny of the genus Mycobacterium.</title>
        <authorList>
            <person name="Tarcisio F."/>
            <person name="Conor M."/>
            <person name="Antonella G."/>
            <person name="Elisabetta G."/>
            <person name="Giulia F.S."/>
            <person name="Sara T."/>
            <person name="Anna F."/>
            <person name="Clotilde B."/>
            <person name="Roberto B."/>
            <person name="Veronica D.S."/>
            <person name="Fabio R."/>
            <person name="Monica P."/>
            <person name="Olivier J."/>
            <person name="Enrico T."/>
            <person name="Nicola S."/>
        </authorList>
    </citation>
    <scope>NUCLEOTIDE SEQUENCE [LARGE SCALE GENOMIC DNA]</scope>
    <source>
        <strain evidence="2 3">DSM 44160</strain>
    </source>
</reference>
<dbReference type="RefSeq" id="WP_085088648.1">
    <property type="nucleotide sequence ID" value="NZ_JACKSU010000118.1"/>
</dbReference>
<name>A0A1X1VIS3_MYCGO</name>
<proteinExistence type="predicted"/>
<feature type="region of interest" description="Disordered" evidence="1">
    <location>
        <begin position="286"/>
        <end position="306"/>
    </location>
</feature>
<gene>
    <name evidence="2" type="ORF">AWC08_06860</name>
</gene>
<feature type="compositionally biased region" description="Low complexity" evidence="1">
    <location>
        <begin position="694"/>
        <end position="704"/>
    </location>
</feature>
<organism evidence="2 3">
    <name type="scientific">Mycobacterium gordonae</name>
    <dbReference type="NCBI Taxonomy" id="1778"/>
    <lineage>
        <taxon>Bacteria</taxon>
        <taxon>Bacillati</taxon>
        <taxon>Actinomycetota</taxon>
        <taxon>Actinomycetes</taxon>
        <taxon>Mycobacteriales</taxon>
        <taxon>Mycobacteriaceae</taxon>
        <taxon>Mycobacterium</taxon>
    </lineage>
</organism>
<dbReference type="EMBL" id="LQOY01000237">
    <property type="protein sequence ID" value="ORV68907.1"/>
    <property type="molecule type" value="Genomic_DNA"/>
</dbReference>
<comment type="caution">
    <text evidence="2">The sequence shown here is derived from an EMBL/GenBank/DDBJ whole genome shotgun (WGS) entry which is preliminary data.</text>
</comment>
<evidence type="ECO:0000313" key="2">
    <source>
        <dbReference type="EMBL" id="ORV68907.1"/>
    </source>
</evidence>
<dbReference type="Proteomes" id="UP000193928">
    <property type="component" value="Unassembled WGS sequence"/>
</dbReference>
<feature type="region of interest" description="Disordered" evidence="1">
    <location>
        <begin position="694"/>
        <end position="799"/>
    </location>
</feature>
<dbReference type="AlphaFoldDB" id="A0A1X1VIS3"/>
<protein>
    <submittedName>
        <fullName evidence="2">Uncharacterized protein</fullName>
    </submittedName>
</protein>
<accession>A0A1X1VIS3</accession>
<sequence length="894" mass="89980">MAGDGVRVATAFIELNVDDSSVTDTVKGALDDAGSYAKDAGRKMGQNLSTGAKSAMGDLTRSIADAGKKGAKQLSDEVSSGMRKGAKDARTGFEREFKAMVDNSAKGLGKKLSDAISSSGASQSLRDIANQAAPIIDTVNGVSSALKGIRDHDAGAALNGVADALGKIGQTGAAGVIKDLGDKVGETQDKAGKLKGDIEGTTTSLLTLTNNSGKIAGGLSAISAAAGPLAATFAALSTFNPAAVNALGSIFDQLQGKKPFNLKDWANGLIPGTTFLDRPIKDIFGNSPLKPGKAPSTPSSGFTPSDFLPGGSSQRNFYKDWYGGASTDGNNGVIQPDSTGGLLGIASPSGMTGTGSRAAAVPAGLANGGAATLSPGSWQQIDAIASQFGLSMTSGFRDPNGPTIAGVPASRSYHGSGRAHDYSGSPQQMRAFADYMAANYSPQLKELIFDQQGFGSTIHNGGVVGPFGSFYTLGQAGDHSDHVHIAYDEGGPVPGDLAAWLHSGEHVLDAADVNAMGGQSGVNAFREALHAGSGAPPGPSGDSPDDALARTLGYLPAAAEGNAGGVAGTSSLAGLFSMGNDVVSGLIDTGASAAQMAVSAAVTGAAAAGSFGAGAAAGPAASAAASYGIQLAATQGKRLSSYGFQMAAIGADALVEQLFPFGAPRWLGYDYTQFVPQLNISEIGTTTAEKAVQQQLQAQGAEGAPTGLDAAGMASQQPGGPVNASLLPGSQPVGPPTPQFGSNQPVQAPSAPPGTGPGGSAPSVGPPKPMGPPSPSSSKVPMPMDFIPRPQTTVNPTLPQNPMLPIPTMESLLFDDGGPWPSGTWGYNGTGRDEFVLSPADLDAMTTRPAAQEYAGRGGDTYIVQGYSPDEIARYIAGKQRLRSLQHTGRPTGL</sequence>
<keyword evidence="3" id="KW-1185">Reference proteome</keyword>
<evidence type="ECO:0000313" key="3">
    <source>
        <dbReference type="Proteomes" id="UP000193928"/>
    </source>
</evidence>